<dbReference type="PANTHER" id="PTHR14273">
    <property type="entry name" value="LYR MOTIF-CONTAINING PROTEIN 1"/>
    <property type="match status" value="1"/>
</dbReference>
<name>A0A1Y3AQT7_EURMA</name>
<reference evidence="1 2" key="1">
    <citation type="submission" date="2017-03" db="EMBL/GenBank/DDBJ databases">
        <title>Genome Survey of Euroglyphus maynei.</title>
        <authorList>
            <person name="Arlian L.G."/>
            <person name="Morgan M.S."/>
            <person name="Rider S.D."/>
        </authorList>
    </citation>
    <scope>NUCLEOTIDE SEQUENCE [LARGE SCALE GENOMIC DNA]</scope>
    <source>
        <strain evidence="1">Arlian Lab</strain>
        <tissue evidence="1">Whole body</tissue>
    </source>
</reference>
<protein>
    <recommendedName>
        <fullName evidence="3">LYR motif-containing protein 1-like protein</fullName>
    </recommendedName>
</protein>
<evidence type="ECO:0000313" key="2">
    <source>
        <dbReference type="Proteomes" id="UP000194236"/>
    </source>
</evidence>
<dbReference type="AlphaFoldDB" id="A0A1Y3AQT7"/>
<sequence>MANSRKEMFNFYRSVIRITKNWKAKNESDTGTEINFIKNTARQMAKELKTIENNGEKTKRLMEMNKWLQISQHYGIPYERPYHLPTGSMRKSMRPKL</sequence>
<gene>
    <name evidence="1" type="ORF">BLA29_006370</name>
</gene>
<organism evidence="1 2">
    <name type="scientific">Euroglyphus maynei</name>
    <name type="common">Mayne's house dust mite</name>
    <dbReference type="NCBI Taxonomy" id="6958"/>
    <lineage>
        <taxon>Eukaryota</taxon>
        <taxon>Metazoa</taxon>
        <taxon>Ecdysozoa</taxon>
        <taxon>Arthropoda</taxon>
        <taxon>Chelicerata</taxon>
        <taxon>Arachnida</taxon>
        <taxon>Acari</taxon>
        <taxon>Acariformes</taxon>
        <taxon>Sarcoptiformes</taxon>
        <taxon>Astigmata</taxon>
        <taxon>Psoroptidia</taxon>
        <taxon>Analgoidea</taxon>
        <taxon>Pyroglyphidae</taxon>
        <taxon>Pyroglyphinae</taxon>
        <taxon>Euroglyphus</taxon>
    </lineage>
</organism>
<dbReference type="GO" id="GO:0005739">
    <property type="term" value="C:mitochondrion"/>
    <property type="evidence" value="ECO:0007669"/>
    <property type="project" value="TreeGrafter"/>
</dbReference>
<evidence type="ECO:0000313" key="1">
    <source>
        <dbReference type="EMBL" id="OTF70184.1"/>
    </source>
</evidence>
<dbReference type="Proteomes" id="UP000194236">
    <property type="component" value="Unassembled WGS sequence"/>
</dbReference>
<keyword evidence="2" id="KW-1185">Reference proteome</keyword>
<dbReference type="OrthoDB" id="6491413at2759"/>
<accession>A0A1Y3AQT7</accession>
<comment type="caution">
    <text evidence="1">The sequence shown here is derived from an EMBL/GenBank/DDBJ whole genome shotgun (WGS) entry which is preliminary data.</text>
</comment>
<evidence type="ECO:0008006" key="3">
    <source>
        <dbReference type="Google" id="ProtNLM"/>
    </source>
</evidence>
<dbReference type="EMBL" id="MUJZ01066876">
    <property type="protein sequence ID" value="OTF70184.1"/>
    <property type="molecule type" value="Genomic_DNA"/>
</dbReference>
<dbReference type="InterPro" id="IPR040330">
    <property type="entry name" value="LYRM1"/>
</dbReference>
<proteinExistence type="predicted"/>
<dbReference type="PANTHER" id="PTHR14273:SF0">
    <property type="entry name" value="LYR MOTIF-CONTAINING PROTEIN 1"/>
    <property type="match status" value="1"/>
</dbReference>